<keyword evidence="2" id="KW-0808">Transferase</keyword>
<organism evidence="2 3">
    <name type="scientific">Acinetobacter chinensis</name>
    <dbReference type="NCBI Taxonomy" id="2004650"/>
    <lineage>
        <taxon>Bacteria</taxon>
        <taxon>Pseudomonadati</taxon>
        <taxon>Pseudomonadota</taxon>
        <taxon>Gammaproteobacteria</taxon>
        <taxon>Moraxellales</taxon>
        <taxon>Moraxellaceae</taxon>
        <taxon>Acinetobacter</taxon>
    </lineage>
</organism>
<evidence type="ECO:0000259" key="1">
    <source>
        <dbReference type="SMART" id="SM00563"/>
    </source>
</evidence>
<proteinExistence type="predicted"/>
<name>A0A3B7M017_9GAMM</name>
<feature type="domain" description="Phospholipid/glycerol acyltransferase" evidence="1">
    <location>
        <begin position="42"/>
        <end position="159"/>
    </location>
</feature>
<dbReference type="PANTHER" id="PTHR22753:SF14">
    <property type="entry name" value="MONOACYLGLYCEROL_DIACYLGLYCEROL O-ACYLTRANSFERASE"/>
    <property type="match status" value="1"/>
</dbReference>
<dbReference type="AlphaFoldDB" id="A0A3B7M017"/>
<sequence length="261" mass="30506">MTQKELKIQHNSKIIKMISALQRYYFRPAFLGTELLQPDRPAMYVGNHTVYGVLDSPVLIDYLFTEHKIAVVSLADHIHFRIPLWREMVKKVGGIDGVQEYARQAMKQGYSILVFPGGGREVIKRKGEEYQLIWKERYGFLKLAQEYEYDIAPFAALGGDEAFDLKYDVNALLQKKWFQKLLSYPEVGRLLRQGEMIPSIPGNIIPKRIPFYFKFLPRKSLMHVQDLNGLQQLRSQIQLDIYTGLEDLKTYRAQHHPEFQR</sequence>
<dbReference type="SUPFAM" id="SSF69593">
    <property type="entry name" value="Glycerol-3-phosphate (1)-acyltransferase"/>
    <property type="match status" value="1"/>
</dbReference>
<dbReference type="PANTHER" id="PTHR22753">
    <property type="entry name" value="TRANSMEMBRANE PROTEIN 68"/>
    <property type="match status" value="1"/>
</dbReference>
<dbReference type="Pfam" id="PF01553">
    <property type="entry name" value="Acyltransferase"/>
    <property type="match status" value="1"/>
</dbReference>
<dbReference type="KEGG" id="achi:CDG60_11530"/>
<dbReference type="InterPro" id="IPR002123">
    <property type="entry name" value="Plipid/glycerol_acylTrfase"/>
</dbReference>
<gene>
    <name evidence="2" type="ORF">CDG60_11530</name>
</gene>
<protein>
    <submittedName>
        <fullName evidence="2">Acyltransferase family protein</fullName>
    </submittedName>
</protein>
<dbReference type="RefSeq" id="WP_087512528.1">
    <property type="nucleotide sequence ID" value="NZ_CP032134.1"/>
</dbReference>
<keyword evidence="2" id="KW-0012">Acyltransferase</keyword>
<evidence type="ECO:0000313" key="2">
    <source>
        <dbReference type="EMBL" id="AXY57137.1"/>
    </source>
</evidence>
<dbReference type="GO" id="GO:0016746">
    <property type="term" value="F:acyltransferase activity"/>
    <property type="evidence" value="ECO:0007669"/>
    <property type="project" value="UniProtKB-KW"/>
</dbReference>
<dbReference type="CDD" id="cd07987">
    <property type="entry name" value="LPLAT_MGAT-like"/>
    <property type="match status" value="1"/>
</dbReference>
<accession>A0A3B7M017</accession>
<dbReference type="SMART" id="SM00563">
    <property type="entry name" value="PlsC"/>
    <property type="match status" value="1"/>
</dbReference>
<dbReference type="Proteomes" id="UP000263753">
    <property type="component" value="Chromosome"/>
</dbReference>
<evidence type="ECO:0000313" key="3">
    <source>
        <dbReference type="Proteomes" id="UP000263753"/>
    </source>
</evidence>
<dbReference type="EMBL" id="CP032134">
    <property type="protein sequence ID" value="AXY57137.1"/>
    <property type="molecule type" value="Genomic_DNA"/>
</dbReference>
<reference evidence="3" key="1">
    <citation type="submission" date="2018-09" db="EMBL/GenBank/DDBJ databases">
        <title>The complete genome of Acinetobacter sp. strain WCHAc010005.</title>
        <authorList>
            <person name="Hu Y."/>
            <person name="Long H."/>
            <person name="Feng Y."/>
            <person name="Zong Z."/>
        </authorList>
    </citation>
    <scope>NUCLEOTIDE SEQUENCE [LARGE SCALE GENOMIC DNA]</scope>
    <source>
        <strain evidence="3">WCHAc010005</strain>
    </source>
</reference>
<dbReference type="GO" id="GO:0016020">
    <property type="term" value="C:membrane"/>
    <property type="evidence" value="ECO:0007669"/>
    <property type="project" value="TreeGrafter"/>
</dbReference>